<reference evidence="7 8" key="1">
    <citation type="submission" date="2015-09" db="EMBL/GenBank/DDBJ databases">
        <authorList>
            <person name="Jackson K.R."/>
            <person name="Lunt B.L."/>
            <person name="Fisher J.N.B."/>
            <person name="Gardner A.V."/>
            <person name="Bailey M.E."/>
            <person name="Deus L.M."/>
            <person name="Earl A.S."/>
            <person name="Gibby P.D."/>
            <person name="Hartmann K.A."/>
            <person name="Liu J.E."/>
            <person name="Manci A.M."/>
            <person name="Nielsen D.A."/>
            <person name="Solomon M.B."/>
            <person name="Breakwell D.P."/>
            <person name="Burnett S.H."/>
            <person name="Grose J.H."/>
        </authorList>
    </citation>
    <scope>NUCLEOTIDE SEQUENCE [LARGE SCALE GENOMIC DNA]</scope>
    <source>
        <strain evidence="7 8">2789STDY5608636</strain>
    </source>
</reference>
<keyword evidence="4" id="KW-0804">Transcription</keyword>
<dbReference type="FunFam" id="1.10.10.10:FF:000001">
    <property type="entry name" value="LysR family transcriptional regulator"/>
    <property type="match status" value="1"/>
</dbReference>
<dbReference type="InterPro" id="IPR005119">
    <property type="entry name" value="LysR_subst-bd"/>
</dbReference>
<evidence type="ECO:0000259" key="5">
    <source>
        <dbReference type="PROSITE" id="PS50931"/>
    </source>
</evidence>
<dbReference type="GO" id="GO:0000976">
    <property type="term" value="F:transcription cis-regulatory region binding"/>
    <property type="evidence" value="ECO:0007669"/>
    <property type="project" value="TreeGrafter"/>
</dbReference>
<reference evidence="6 9" key="2">
    <citation type="submission" date="2016-07" db="EMBL/GenBank/DDBJ databases">
        <title>Complete genome sequences of Bordetella pseudohinzii.</title>
        <authorList>
            <person name="Spilker T."/>
            <person name="Darrah R."/>
            <person name="LiPuma J.J."/>
        </authorList>
    </citation>
    <scope>NUCLEOTIDE SEQUENCE [LARGE SCALE GENOMIC DNA]</scope>
    <source>
        <strain evidence="6 9">HI4681</strain>
    </source>
</reference>
<dbReference type="PROSITE" id="PS50931">
    <property type="entry name" value="HTH_LYSR"/>
    <property type="match status" value="1"/>
</dbReference>
<accession>A0A0J6C994</accession>
<dbReference type="Proteomes" id="UP000053096">
    <property type="component" value="Unassembled WGS sequence"/>
</dbReference>
<dbReference type="EMBL" id="CYTV01000006">
    <property type="protein sequence ID" value="CUI86384.1"/>
    <property type="molecule type" value="Genomic_DNA"/>
</dbReference>
<evidence type="ECO:0000256" key="3">
    <source>
        <dbReference type="ARBA" id="ARBA00023125"/>
    </source>
</evidence>
<evidence type="ECO:0000313" key="7">
    <source>
        <dbReference type="EMBL" id="CUI86384.1"/>
    </source>
</evidence>
<keyword evidence="2" id="KW-0805">Transcription regulation</keyword>
<dbReference type="CDD" id="cd05466">
    <property type="entry name" value="PBP2_LTTR_substrate"/>
    <property type="match status" value="1"/>
</dbReference>
<dbReference type="RefSeq" id="WP_043212481.1">
    <property type="nucleotide sequence ID" value="NZ_CAJGUP010000097.1"/>
</dbReference>
<keyword evidence="3" id="KW-0238">DNA-binding</keyword>
<proteinExistence type="inferred from homology"/>
<dbReference type="AlphaFoldDB" id="A0A0J6C994"/>
<keyword evidence="9" id="KW-1185">Reference proteome</keyword>
<dbReference type="GO" id="GO:0003700">
    <property type="term" value="F:DNA-binding transcription factor activity"/>
    <property type="evidence" value="ECO:0007669"/>
    <property type="project" value="InterPro"/>
</dbReference>
<dbReference type="EMBL" id="CP016440">
    <property type="protein sequence ID" value="ANY15392.1"/>
    <property type="molecule type" value="Genomic_DNA"/>
</dbReference>
<evidence type="ECO:0000256" key="1">
    <source>
        <dbReference type="ARBA" id="ARBA00009437"/>
    </source>
</evidence>
<dbReference type="InterPro" id="IPR036390">
    <property type="entry name" value="WH_DNA-bd_sf"/>
</dbReference>
<dbReference type="PANTHER" id="PTHR30126">
    <property type="entry name" value="HTH-TYPE TRANSCRIPTIONAL REGULATOR"/>
    <property type="match status" value="1"/>
</dbReference>
<protein>
    <submittedName>
        <fullName evidence="7">HTH-type transcriptional regulator gltR</fullName>
    </submittedName>
    <submittedName>
        <fullName evidence="6">LysR family transcriptional regulator</fullName>
    </submittedName>
</protein>
<dbReference type="Pfam" id="PF03466">
    <property type="entry name" value="LysR_substrate"/>
    <property type="match status" value="1"/>
</dbReference>
<name>A0A0J6C994_9BORD</name>
<gene>
    <name evidence="7" type="primary">gltR_2</name>
    <name evidence="6" type="ORF">BBN53_05505</name>
    <name evidence="7" type="ORF">ERS370011_02607</name>
</gene>
<dbReference type="OrthoDB" id="8651113at2"/>
<evidence type="ECO:0000256" key="4">
    <source>
        <dbReference type="ARBA" id="ARBA00023163"/>
    </source>
</evidence>
<dbReference type="SUPFAM" id="SSF53850">
    <property type="entry name" value="Periplasmic binding protein-like II"/>
    <property type="match status" value="1"/>
</dbReference>
<dbReference type="InterPro" id="IPR036388">
    <property type="entry name" value="WH-like_DNA-bd_sf"/>
</dbReference>
<dbReference type="KEGG" id="bpdz:BBN53_05505"/>
<dbReference type="PANTHER" id="PTHR30126:SF94">
    <property type="entry name" value="LYSR FAMILY TRANSCRIPTIONAL REGULATOR"/>
    <property type="match status" value="1"/>
</dbReference>
<organism evidence="7 8">
    <name type="scientific">Bordetella pseudohinzii</name>
    <dbReference type="NCBI Taxonomy" id="1331258"/>
    <lineage>
        <taxon>Bacteria</taxon>
        <taxon>Pseudomonadati</taxon>
        <taxon>Pseudomonadota</taxon>
        <taxon>Betaproteobacteria</taxon>
        <taxon>Burkholderiales</taxon>
        <taxon>Alcaligenaceae</taxon>
        <taxon>Bordetella</taxon>
    </lineage>
</organism>
<feature type="domain" description="HTH lysR-type" evidence="5">
    <location>
        <begin position="1"/>
        <end position="58"/>
    </location>
</feature>
<accession>A0A0M7FW79</accession>
<evidence type="ECO:0000313" key="9">
    <source>
        <dbReference type="Proteomes" id="UP000092950"/>
    </source>
</evidence>
<dbReference type="Pfam" id="PF00126">
    <property type="entry name" value="HTH_1"/>
    <property type="match status" value="1"/>
</dbReference>
<dbReference type="Gene3D" id="1.10.10.10">
    <property type="entry name" value="Winged helix-like DNA-binding domain superfamily/Winged helix DNA-binding domain"/>
    <property type="match status" value="1"/>
</dbReference>
<dbReference type="SUPFAM" id="SSF46785">
    <property type="entry name" value="Winged helix' DNA-binding domain"/>
    <property type="match status" value="1"/>
</dbReference>
<dbReference type="Proteomes" id="UP000092950">
    <property type="component" value="Chromosome"/>
</dbReference>
<dbReference type="PRINTS" id="PR00039">
    <property type="entry name" value="HTHLYSR"/>
</dbReference>
<sequence>MTLKQLEAFYWAATCASFAVAAQRLHLSVSSLSKRIAELEEDLGQTLFDRSGHRAALTAAGDRLVPQARELLGAADRIRASMAARDALAGRCRFGVGELSALTWLPALIGRVRQDYPSLALEPYVDVGQVLERKVADGELDFAIIAGRSSRAGIASVPVGEARFVWVGAPRAVGQATHVTPELLRQCPLVSLPEGAGTSRLLQAWQGTLAEAEHRLHCNNWGAIVGMLVEGTGVGLLPVHWAQALEQDGSLRILASDPAPGALPYSFQYRRDDSRVLVEKMRTEVMRAVDFSARCRLP</sequence>
<comment type="similarity">
    <text evidence="1">Belongs to the LysR transcriptional regulatory family.</text>
</comment>
<evidence type="ECO:0000313" key="6">
    <source>
        <dbReference type="EMBL" id="ANY15392.1"/>
    </source>
</evidence>
<dbReference type="Gene3D" id="3.40.190.10">
    <property type="entry name" value="Periplasmic binding protein-like II"/>
    <property type="match status" value="2"/>
</dbReference>
<evidence type="ECO:0000313" key="8">
    <source>
        <dbReference type="Proteomes" id="UP000053096"/>
    </source>
</evidence>
<evidence type="ECO:0000256" key="2">
    <source>
        <dbReference type="ARBA" id="ARBA00023015"/>
    </source>
</evidence>
<dbReference type="InterPro" id="IPR000847">
    <property type="entry name" value="LysR_HTH_N"/>
</dbReference>